<evidence type="ECO:0000313" key="6">
    <source>
        <dbReference type="EMBL" id="TVY21905.1"/>
    </source>
</evidence>
<dbReference type="PANTHER" id="PTHR42973">
    <property type="entry name" value="BINDING OXIDOREDUCTASE, PUTATIVE (AFU_ORTHOLOGUE AFUA_1G17690)-RELATED"/>
    <property type="match status" value="1"/>
</dbReference>
<dbReference type="PANTHER" id="PTHR42973:SF22">
    <property type="entry name" value="FAD-BINDING PCMH-TYPE DOMAIN-CONTAINING PROTEIN-RELATED"/>
    <property type="match status" value="1"/>
</dbReference>
<evidence type="ECO:0000256" key="3">
    <source>
        <dbReference type="ARBA" id="ARBA00022827"/>
    </source>
</evidence>
<keyword evidence="3" id="KW-0274">FAD</keyword>
<proteinExistence type="inferred from homology"/>
<accession>A0A8T9BQ28</accession>
<evidence type="ECO:0000259" key="5">
    <source>
        <dbReference type="PROSITE" id="PS51387"/>
    </source>
</evidence>
<sequence length="495" mass="52528">MLVARLTDYSTTLLFLLLGRDSANTGSLPCSTLSNLLPRKVSYPASSSYTSSILSYFFLQEHLAPACILTPSSTSDVAIAIAALSSIHSIYPAAIDLSIRSGGHSPVKGAANNNGGITIDLRALDSIDVSQDQTVVSVGAGTLWNATYAKLDPLNISVSGGRVAGIGAGGFLTGGGISFFSPQRGWACDGVIGMEVVLASGKVVNASAQSHPDLFQALKGGSNNFGVVTRFELATFALGDFLGGARIFPSSTVPQQLQAFNTFMQPENFDEKATAISGYIYDGPIGQQLVSIEVEYSLPVLDPVALQPFLNISGALIDSMRISNLSDFTSELATDQALNSRGIYVNTVFSPTLAVLEEIYALWNSSIPLITGIDNVQYGLLLQRLPATILGNNNSLGLGPSAVFDTLCLLSVTWTNATDDELIYNTTQTLINQISNVTKAACLFNDFEYLNYAAFFQDPLDGYGTANFDNLITASKQYDPLGFFQSGVPGGFKLK</sequence>
<organism evidence="6 7">
    <name type="scientific">Lachnellula arida</name>
    <dbReference type="NCBI Taxonomy" id="1316785"/>
    <lineage>
        <taxon>Eukaryota</taxon>
        <taxon>Fungi</taxon>
        <taxon>Dikarya</taxon>
        <taxon>Ascomycota</taxon>
        <taxon>Pezizomycotina</taxon>
        <taxon>Leotiomycetes</taxon>
        <taxon>Helotiales</taxon>
        <taxon>Lachnaceae</taxon>
        <taxon>Lachnellula</taxon>
    </lineage>
</organism>
<comment type="similarity">
    <text evidence="1">Belongs to the oxygen-dependent FAD-linked oxidoreductase family.</text>
</comment>
<protein>
    <submittedName>
        <fullName evidence="6">Bifunctional solanapyrone synthase</fullName>
    </submittedName>
</protein>
<dbReference type="Proteomes" id="UP000469559">
    <property type="component" value="Unassembled WGS sequence"/>
</dbReference>
<evidence type="ECO:0000256" key="4">
    <source>
        <dbReference type="ARBA" id="ARBA00023002"/>
    </source>
</evidence>
<keyword evidence="4" id="KW-0560">Oxidoreductase</keyword>
<dbReference type="SUPFAM" id="SSF56176">
    <property type="entry name" value="FAD-binding/transporter-associated domain-like"/>
    <property type="match status" value="1"/>
</dbReference>
<dbReference type="InterPro" id="IPR016166">
    <property type="entry name" value="FAD-bd_PCMH"/>
</dbReference>
<dbReference type="InterPro" id="IPR006094">
    <property type="entry name" value="Oxid_FAD_bind_N"/>
</dbReference>
<dbReference type="Pfam" id="PF01565">
    <property type="entry name" value="FAD_binding_4"/>
    <property type="match status" value="1"/>
</dbReference>
<dbReference type="GO" id="GO:0016491">
    <property type="term" value="F:oxidoreductase activity"/>
    <property type="evidence" value="ECO:0007669"/>
    <property type="project" value="UniProtKB-KW"/>
</dbReference>
<keyword evidence="2" id="KW-0285">Flavoprotein</keyword>
<dbReference type="InterPro" id="IPR050416">
    <property type="entry name" value="FAD-linked_Oxidoreductase"/>
</dbReference>
<comment type="caution">
    <text evidence="6">The sequence shown here is derived from an EMBL/GenBank/DDBJ whole genome shotgun (WGS) entry which is preliminary data.</text>
</comment>
<dbReference type="Gene3D" id="3.30.465.10">
    <property type="match status" value="1"/>
</dbReference>
<feature type="domain" description="FAD-binding PCMH-type" evidence="5">
    <location>
        <begin position="61"/>
        <end position="238"/>
    </location>
</feature>
<gene>
    <name evidence="6" type="primary">sol5_6</name>
    <name evidence="6" type="ORF">LARI1_G000380</name>
</gene>
<dbReference type="InterPro" id="IPR016169">
    <property type="entry name" value="FAD-bd_PCMH_sub2"/>
</dbReference>
<reference evidence="6 7" key="1">
    <citation type="submission" date="2018-05" db="EMBL/GenBank/DDBJ databases">
        <title>Whole genome sequencing for identification of molecular markers to develop diagnostic detection tools for the regulated plant pathogen Lachnellula willkommii.</title>
        <authorList>
            <person name="Giroux E."/>
            <person name="Bilodeau G."/>
        </authorList>
    </citation>
    <scope>NUCLEOTIDE SEQUENCE [LARGE SCALE GENOMIC DNA]</scope>
    <source>
        <strain evidence="6 7">CBS 203.66</strain>
    </source>
</reference>
<dbReference type="EMBL" id="QGMF01000003">
    <property type="protein sequence ID" value="TVY21905.1"/>
    <property type="molecule type" value="Genomic_DNA"/>
</dbReference>
<dbReference type="InterPro" id="IPR036318">
    <property type="entry name" value="FAD-bd_PCMH-like_sf"/>
</dbReference>
<evidence type="ECO:0000256" key="1">
    <source>
        <dbReference type="ARBA" id="ARBA00005466"/>
    </source>
</evidence>
<name>A0A8T9BQ28_9HELO</name>
<evidence type="ECO:0000256" key="2">
    <source>
        <dbReference type="ARBA" id="ARBA00022630"/>
    </source>
</evidence>
<keyword evidence="7" id="KW-1185">Reference proteome</keyword>
<evidence type="ECO:0000313" key="7">
    <source>
        <dbReference type="Proteomes" id="UP000469559"/>
    </source>
</evidence>
<dbReference type="PROSITE" id="PS51387">
    <property type="entry name" value="FAD_PCMH"/>
    <property type="match status" value="1"/>
</dbReference>
<dbReference type="AlphaFoldDB" id="A0A8T9BQ28"/>
<dbReference type="GO" id="GO:0071949">
    <property type="term" value="F:FAD binding"/>
    <property type="evidence" value="ECO:0007669"/>
    <property type="project" value="InterPro"/>
</dbReference>
<dbReference type="OrthoDB" id="2151789at2759"/>